<dbReference type="CDD" id="cd00448">
    <property type="entry name" value="YjgF_YER057c_UK114_family"/>
    <property type="match status" value="1"/>
</dbReference>
<evidence type="ECO:0000313" key="1">
    <source>
        <dbReference type="EMBL" id="MBK1783629.1"/>
    </source>
</evidence>
<reference evidence="1" key="1">
    <citation type="submission" date="2020-12" db="EMBL/GenBank/DDBJ databases">
        <title>Prauserella sp. ASG 168, a novel actinomycete isolated from cave rock.</title>
        <authorList>
            <person name="Suriyachadkun C."/>
        </authorList>
    </citation>
    <scope>NUCLEOTIDE SEQUENCE</scope>
    <source>
        <strain evidence="1">ASG 168</strain>
    </source>
</reference>
<dbReference type="EMBL" id="JAENJH010000001">
    <property type="protein sequence ID" value="MBK1783629.1"/>
    <property type="molecule type" value="Genomic_DNA"/>
</dbReference>
<gene>
    <name evidence="1" type="ORF">JHE00_04760</name>
</gene>
<dbReference type="RefSeq" id="WP_200315089.1">
    <property type="nucleotide sequence ID" value="NZ_JAENJH010000001.1"/>
</dbReference>
<dbReference type="Proteomes" id="UP000635245">
    <property type="component" value="Unassembled WGS sequence"/>
</dbReference>
<organism evidence="1 2">
    <name type="scientific">Prauserella cavernicola</name>
    <dbReference type="NCBI Taxonomy" id="2800127"/>
    <lineage>
        <taxon>Bacteria</taxon>
        <taxon>Bacillati</taxon>
        <taxon>Actinomycetota</taxon>
        <taxon>Actinomycetes</taxon>
        <taxon>Pseudonocardiales</taxon>
        <taxon>Pseudonocardiaceae</taxon>
        <taxon>Prauserella</taxon>
    </lineage>
</organism>
<comment type="caution">
    <text evidence="1">The sequence shown here is derived from an EMBL/GenBank/DDBJ whole genome shotgun (WGS) entry which is preliminary data.</text>
</comment>
<dbReference type="InterPro" id="IPR006175">
    <property type="entry name" value="YjgF/YER057c/UK114"/>
</dbReference>
<dbReference type="SUPFAM" id="SSF55298">
    <property type="entry name" value="YjgF-like"/>
    <property type="match status" value="1"/>
</dbReference>
<dbReference type="Pfam" id="PF01042">
    <property type="entry name" value="Ribonuc_L-PSP"/>
    <property type="match status" value="1"/>
</dbReference>
<sequence>MNRRSIHVDGFSHENPVPAASRIGDLVATGAVHGGGRGSDPGEFPADFGDQAAAMFDRVAAILAAAGGSLDDALKFSLRLSAAEHRAELNRQWCTLFPDAESRPARQVSIGTTQPHILVQCEVLAVIAGNGGDDA</sequence>
<dbReference type="Gene3D" id="3.30.1330.40">
    <property type="entry name" value="RutC-like"/>
    <property type="match status" value="1"/>
</dbReference>
<dbReference type="InterPro" id="IPR035959">
    <property type="entry name" value="RutC-like_sf"/>
</dbReference>
<accession>A0A934QQM5</accession>
<name>A0A934QQM5_9PSEU</name>
<proteinExistence type="predicted"/>
<evidence type="ECO:0000313" key="2">
    <source>
        <dbReference type="Proteomes" id="UP000635245"/>
    </source>
</evidence>
<keyword evidence="2" id="KW-1185">Reference proteome</keyword>
<dbReference type="AlphaFoldDB" id="A0A934QQM5"/>
<protein>
    <submittedName>
        <fullName evidence="1">RidA family protein</fullName>
    </submittedName>
</protein>